<proteinExistence type="predicted"/>
<name>A0A2T5RJA8_9FIRM</name>
<dbReference type="Proteomes" id="UP000244089">
    <property type="component" value="Unassembled WGS sequence"/>
</dbReference>
<reference evidence="1 2" key="1">
    <citation type="submission" date="2018-04" db="EMBL/GenBank/DDBJ databases">
        <title>Subsurface microbial communities from deep shales in Ohio and West Virginia, USA.</title>
        <authorList>
            <person name="Wrighton K."/>
        </authorList>
    </citation>
    <scope>NUCLEOTIDE SEQUENCE [LARGE SCALE GENOMIC DNA]</scope>
    <source>
        <strain evidence="1 2">WC1</strain>
    </source>
</reference>
<evidence type="ECO:0000313" key="2">
    <source>
        <dbReference type="Proteomes" id="UP000244089"/>
    </source>
</evidence>
<dbReference type="RefSeq" id="WP_108140171.1">
    <property type="nucleotide sequence ID" value="NZ_QAXS01000015.1"/>
</dbReference>
<dbReference type="OrthoDB" id="2665329at2"/>
<accession>A0A2T5RJA8</accession>
<evidence type="ECO:0000313" key="1">
    <source>
        <dbReference type="EMBL" id="PTV98626.1"/>
    </source>
</evidence>
<dbReference type="AlphaFoldDB" id="A0A2T5RJA8"/>
<comment type="caution">
    <text evidence="1">The sequence shown here is derived from an EMBL/GenBank/DDBJ whole genome shotgun (WGS) entry which is preliminary data.</text>
</comment>
<evidence type="ECO:0008006" key="3">
    <source>
        <dbReference type="Google" id="ProtNLM"/>
    </source>
</evidence>
<sequence length="153" mass="18064">MFAAEIIKKLEQAGYKLVIQFGQNLKLKLADEKKSNNKDEIKHLINELKNNKSAAVRFLKYRYDPRPDLKVDHHFWKKVLKKAEQIDEKLYSNLHGFRAVGAVLQVKDNKLRLEAGPDKVQFWDTQEHWTEAREEYLIPFSREIAKIFEKVAI</sequence>
<organism evidence="1 2">
    <name type="scientific">Halanaerobium saccharolyticum</name>
    <dbReference type="NCBI Taxonomy" id="43595"/>
    <lineage>
        <taxon>Bacteria</taxon>
        <taxon>Bacillati</taxon>
        <taxon>Bacillota</taxon>
        <taxon>Clostridia</taxon>
        <taxon>Halanaerobiales</taxon>
        <taxon>Halanaerobiaceae</taxon>
        <taxon>Halanaerobium</taxon>
    </lineage>
</organism>
<dbReference type="EMBL" id="QAXS01000015">
    <property type="protein sequence ID" value="PTV98626.1"/>
    <property type="molecule type" value="Genomic_DNA"/>
</dbReference>
<gene>
    <name evidence="1" type="ORF">C8C76_11532</name>
</gene>
<protein>
    <recommendedName>
        <fullName evidence="3">TubC N-terminal docking domain-containing protein</fullName>
    </recommendedName>
</protein>